<reference evidence="1" key="1">
    <citation type="submission" date="2020-08" db="EMBL/GenBank/DDBJ databases">
        <authorList>
            <person name="Nguyen N.T.T."/>
            <person name="Holtappels D."/>
            <person name="Doan T.T.K."/>
            <person name="Pham H.K.N."/>
            <person name="Wagemans J."/>
        </authorList>
    </citation>
    <scope>NUCLEOTIDE SEQUENCE</scope>
</reference>
<evidence type="ECO:0000313" key="2">
    <source>
        <dbReference type="Proteomes" id="UP000671943"/>
    </source>
</evidence>
<gene>
    <name evidence="1" type="ORF">XaavBphi31_23</name>
</gene>
<keyword evidence="2" id="KW-1185">Reference proteome</keyword>
<evidence type="ECO:0000313" key="1">
    <source>
        <dbReference type="EMBL" id="QOI69520.1"/>
    </source>
</evidence>
<accession>A0A868C0D1</accession>
<proteinExistence type="predicted"/>
<organism evidence="1 2">
    <name type="scientific">Xanthomonas phage Xaa_vB_phi31</name>
    <dbReference type="NCBI Taxonomy" id="2776752"/>
    <lineage>
        <taxon>Viruses</taxon>
        <taxon>Duplodnaviria</taxon>
        <taxon>Heunggongvirae</taxon>
        <taxon>Uroviricota</taxon>
        <taxon>Caudoviricetes</taxon>
        <taxon>Autographivirales</taxon>
        <taxon>Autonotataviridae</taxon>
        <taxon>Gujervirinae</taxon>
        <taxon>Pazvirus</taxon>
        <taxon>Pazvirus 31</taxon>
    </lineage>
</organism>
<protein>
    <submittedName>
        <fullName evidence="1">Uncharacterized protein</fullName>
    </submittedName>
</protein>
<sequence length="66" mass="7640">MKAGDKIVCRGSRGYMLTTNKVYEVVDYQPSARVDHFTWPAYVAVIDDYGTKVWCHAHRFTTEEQP</sequence>
<dbReference type="Proteomes" id="UP000671943">
    <property type="component" value="Segment"/>
</dbReference>
<dbReference type="EMBL" id="MT951568">
    <property type="protein sequence ID" value="QOI69520.1"/>
    <property type="molecule type" value="Genomic_DNA"/>
</dbReference>
<name>A0A868C0D1_9CAUD</name>